<keyword evidence="2" id="KW-1185">Reference proteome</keyword>
<name>A0A917KSU2_9PROT</name>
<sequence length="212" mass="22992">MPIIEGLMPVNSDALHLYGALMNNAALAADVRDTCVVALQAVGRSRWDQHHQDLALAKPGEGDFDRAVNCYVSVIKWAVMSGALSVLRAGRFCQELSDAASSVDGANKTARQLIHTLMPVRGYVAGDNVPLGAMVYHGDRDNPIAHVTLHVGNNMVVGCWAAAYLQSDALRAQFESQIDRGWLGDTMLTPIDAFGSNQLDYSLNPFWQDLPV</sequence>
<gene>
    <name evidence="1" type="ORF">GCM10011320_36980</name>
</gene>
<dbReference type="Proteomes" id="UP000661507">
    <property type="component" value="Unassembled WGS sequence"/>
</dbReference>
<dbReference type="RefSeq" id="WP_188969349.1">
    <property type="nucleotide sequence ID" value="NZ_BMKW01000009.1"/>
</dbReference>
<protein>
    <submittedName>
        <fullName evidence="1">Uncharacterized protein</fullName>
    </submittedName>
</protein>
<proteinExistence type="predicted"/>
<dbReference type="AlphaFoldDB" id="A0A917KSU2"/>
<reference evidence="1" key="2">
    <citation type="submission" date="2020-09" db="EMBL/GenBank/DDBJ databases">
        <authorList>
            <person name="Sun Q."/>
            <person name="Zhou Y."/>
        </authorList>
    </citation>
    <scope>NUCLEOTIDE SEQUENCE</scope>
    <source>
        <strain evidence="1">CGMCC 1.3617</strain>
    </source>
</reference>
<accession>A0A917KSU2</accession>
<organism evidence="1 2">
    <name type="scientific">Neoroseomonas lacus</name>
    <dbReference type="NCBI Taxonomy" id="287609"/>
    <lineage>
        <taxon>Bacteria</taxon>
        <taxon>Pseudomonadati</taxon>
        <taxon>Pseudomonadota</taxon>
        <taxon>Alphaproteobacteria</taxon>
        <taxon>Acetobacterales</taxon>
        <taxon>Acetobacteraceae</taxon>
        <taxon>Neoroseomonas</taxon>
    </lineage>
</organism>
<dbReference type="EMBL" id="BMKW01000009">
    <property type="protein sequence ID" value="GGJ26125.1"/>
    <property type="molecule type" value="Genomic_DNA"/>
</dbReference>
<reference evidence="1" key="1">
    <citation type="journal article" date="2014" name="Int. J. Syst. Evol. Microbiol.">
        <title>Complete genome sequence of Corynebacterium casei LMG S-19264T (=DSM 44701T), isolated from a smear-ripened cheese.</title>
        <authorList>
            <consortium name="US DOE Joint Genome Institute (JGI-PGF)"/>
            <person name="Walter F."/>
            <person name="Albersmeier A."/>
            <person name="Kalinowski J."/>
            <person name="Ruckert C."/>
        </authorList>
    </citation>
    <scope>NUCLEOTIDE SEQUENCE</scope>
    <source>
        <strain evidence="1">CGMCC 1.3617</strain>
    </source>
</reference>
<comment type="caution">
    <text evidence="1">The sequence shown here is derived from an EMBL/GenBank/DDBJ whole genome shotgun (WGS) entry which is preliminary data.</text>
</comment>
<evidence type="ECO:0000313" key="1">
    <source>
        <dbReference type="EMBL" id="GGJ26125.1"/>
    </source>
</evidence>
<evidence type="ECO:0000313" key="2">
    <source>
        <dbReference type="Proteomes" id="UP000661507"/>
    </source>
</evidence>